<name>A0A2P8FG69_9RHOB</name>
<comment type="similarity">
    <text evidence="1">Belongs to the LysR transcriptional regulatory family.</text>
</comment>
<dbReference type="AlphaFoldDB" id="A0A2P8FG69"/>
<evidence type="ECO:0000256" key="1">
    <source>
        <dbReference type="ARBA" id="ARBA00009437"/>
    </source>
</evidence>
<dbReference type="GO" id="GO:0003700">
    <property type="term" value="F:DNA-binding transcription factor activity"/>
    <property type="evidence" value="ECO:0007669"/>
    <property type="project" value="InterPro"/>
</dbReference>
<dbReference type="InterPro" id="IPR036390">
    <property type="entry name" value="WH_DNA-bd_sf"/>
</dbReference>
<proteinExistence type="inferred from homology"/>
<protein>
    <submittedName>
        <fullName evidence="3">LysR family transcriptional regulator</fullName>
    </submittedName>
</protein>
<dbReference type="PANTHER" id="PTHR30537:SF3">
    <property type="entry name" value="TRANSCRIPTIONAL REGULATORY PROTEIN"/>
    <property type="match status" value="1"/>
</dbReference>
<evidence type="ECO:0000259" key="2">
    <source>
        <dbReference type="PROSITE" id="PS50931"/>
    </source>
</evidence>
<comment type="caution">
    <text evidence="3">The sequence shown here is derived from an EMBL/GenBank/DDBJ whole genome shotgun (WGS) entry which is preliminary data.</text>
</comment>
<feature type="domain" description="HTH lysR-type" evidence="2">
    <location>
        <begin position="5"/>
        <end position="62"/>
    </location>
</feature>
<dbReference type="Proteomes" id="UP000240418">
    <property type="component" value="Unassembled WGS sequence"/>
</dbReference>
<evidence type="ECO:0000313" key="4">
    <source>
        <dbReference type="Proteomes" id="UP000240418"/>
    </source>
</evidence>
<dbReference type="GO" id="GO:0006351">
    <property type="term" value="P:DNA-templated transcription"/>
    <property type="evidence" value="ECO:0007669"/>
    <property type="project" value="TreeGrafter"/>
</dbReference>
<dbReference type="InterPro" id="IPR036388">
    <property type="entry name" value="WH-like_DNA-bd_sf"/>
</dbReference>
<dbReference type="PROSITE" id="PS50931">
    <property type="entry name" value="HTH_LYSR"/>
    <property type="match status" value="1"/>
</dbReference>
<keyword evidence="4" id="KW-1185">Reference proteome</keyword>
<sequence>MMNSENWDDLRLFLAVARHRGLSPAARETGNSPATLGRRMMALEQRLARDLFHRHDRGYTLTAQGQTLLSDLTDLEPRLARILAPAKQDALPLVKVSAGSWTSLALLNNINNILGSPPDIRLRFFASEEKLSLTRREIVIGFRNERPTGGNLASRRLSKISFAPYGTENASPLWINVLAETPSARWLARHGADRFGCEVNTPRNSLDLAIQGHGIALLPTFIGDAFPVLERKDNIIEELSHDQWLVTHNDDRHLPGVRAAIERMCQALKTSRMD</sequence>
<dbReference type="EMBL" id="PYGJ01000003">
    <property type="protein sequence ID" value="PSL20701.1"/>
    <property type="molecule type" value="Genomic_DNA"/>
</dbReference>
<dbReference type="Pfam" id="PF00126">
    <property type="entry name" value="HTH_1"/>
    <property type="match status" value="1"/>
</dbReference>
<dbReference type="InterPro" id="IPR058163">
    <property type="entry name" value="LysR-type_TF_proteobact-type"/>
</dbReference>
<evidence type="ECO:0000313" key="3">
    <source>
        <dbReference type="EMBL" id="PSL20701.1"/>
    </source>
</evidence>
<reference evidence="3 4" key="1">
    <citation type="submission" date="2018-03" db="EMBL/GenBank/DDBJ databases">
        <title>Genomic Encyclopedia of Archaeal and Bacterial Type Strains, Phase II (KMG-II): from individual species to whole genera.</title>
        <authorList>
            <person name="Goeker M."/>
        </authorList>
    </citation>
    <scope>NUCLEOTIDE SEQUENCE [LARGE SCALE GENOMIC DNA]</scope>
    <source>
        <strain evidence="3 4">DSM 100673</strain>
    </source>
</reference>
<dbReference type="InterPro" id="IPR000847">
    <property type="entry name" value="LysR_HTH_N"/>
</dbReference>
<dbReference type="PANTHER" id="PTHR30537">
    <property type="entry name" value="HTH-TYPE TRANSCRIPTIONAL REGULATOR"/>
    <property type="match status" value="1"/>
</dbReference>
<gene>
    <name evidence="3" type="ORF">CLV88_103350</name>
</gene>
<dbReference type="SUPFAM" id="SSF46785">
    <property type="entry name" value="Winged helix' DNA-binding domain"/>
    <property type="match status" value="1"/>
</dbReference>
<dbReference type="SUPFAM" id="SSF53850">
    <property type="entry name" value="Periplasmic binding protein-like II"/>
    <property type="match status" value="1"/>
</dbReference>
<dbReference type="Gene3D" id="1.10.10.10">
    <property type="entry name" value="Winged helix-like DNA-binding domain superfamily/Winged helix DNA-binding domain"/>
    <property type="match status" value="1"/>
</dbReference>
<organism evidence="3 4">
    <name type="scientific">Shimia abyssi</name>
    <dbReference type="NCBI Taxonomy" id="1662395"/>
    <lineage>
        <taxon>Bacteria</taxon>
        <taxon>Pseudomonadati</taxon>
        <taxon>Pseudomonadota</taxon>
        <taxon>Alphaproteobacteria</taxon>
        <taxon>Rhodobacterales</taxon>
        <taxon>Roseobacteraceae</taxon>
    </lineage>
</organism>
<dbReference type="GO" id="GO:0043565">
    <property type="term" value="F:sequence-specific DNA binding"/>
    <property type="evidence" value="ECO:0007669"/>
    <property type="project" value="TreeGrafter"/>
</dbReference>
<accession>A0A2P8FG69</accession>